<keyword evidence="2" id="KW-1185">Reference proteome</keyword>
<proteinExistence type="predicted"/>
<evidence type="ECO:0000313" key="1">
    <source>
        <dbReference type="EMBL" id="SME90087.1"/>
    </source>
</evidence>
<dbReference type="EMBL" id="FWZT01000001">
    <property type="protein sequence ID" value="SME90087.1"/>
    <property type="molecule type" value="Genomic_DNA"/>
</dbReference>
<dbReference type="STRING" id="1513793.SAMN06296036_101335"/>
<organism evidence="1 2">
    <name type="scientific">Pseudobacteriovorax antillogorgiicola</name>
    <dbReference type="NCBI Taxonomy" id="1513793"/>
    <lineage>
        <taxon>Bacteria</taxon>
        <taxon>Pseudomonadati</taxon>
        <taxon>Bdellovibrionota</taxon>
        <taxon>Oligoflexia</taxon>
        <taxon>Oligoflexales</taxon>
        <taxon>Pseudobacteriovoracaceae</taxon>
        <taxon>Pseudobacteriovorax</taxon>
    </lineage>
</organism>
<dbReference type="Proteomes" id="UP000192907">
    <property type="component" value="Unassembled WGS sequence"/>
</dbReference>
<dbReference type="SUPFAM" id="SSF56801">
    <property type="entry name" value="Acetyl-CoA synthetase-like"/>
    <property type="match status" value="1"/>
</dbReference>
<sequence length="704" mass="78636">MKAQSLFPAPFPWQTRLAAKLWDDISTLYFHSMNKSEDTSIAIPSVIQDKLNLIGESAALVPIEAFKTDPETLKPTHEERYFLSSGTTQEQRSRSSFSPDGLEIYRRSSVLHFYQVLSRYFEDPVHAPGLSLIPTSQEWPDSSLAQMVEWIGEHNPVSRDIQSPLGWSQAGWVFATGFHIVHAFDQGLKVPLPPGSIVIETGGTKGKSRSVSRNELHQMIKVVFALADEQIVSEYGMCELASQAYESTASGSNIRLFRFPRWVECKIQDSHGELGDQGIGALVVHDKARIDCPYPIRTQDLVKLNSDGSFALLGRVPGSVLKGCSLNAESLVIPHAEVPAKQGLWIRPDQSWQERLQSGFGHRLQRLIASKEYYQAVDAELGSQQITSAAIEDLLADIPKDDATWQQTLVAAGMNSKLPKQWLLIPPQTHGVAIIYPLIVANLLNLNVKVRQRRGHPKMDALLANFLEQEGCATTWLPNEFKIGEVEEDWDAILVFGSDETIDTIRSASQAPVRGFGTIISTSIITDVGESQQLASAKRDMLALAQLGCLSSRIRFVLLRDAQDDKELTNWDHSQKPVLSDAQIIGCRQALWSLWSRGISAQQLADGSISQTFVFDDQLQPESYLLPQQFSQATVLIRPEDEKSFWIWINKQPFLRTGVPQGVAEKQNLKSFYSLGSANRNPWSGYHQGQPLFLFETQKDLDRC</sequence>
<dbReference type="OrthoDB" id="182577at2"/>
<evidence type="ECO:0000313" key="2">
    <source>
        <dbReference type="Proteomes" id="UP000192907"/>
    </source>
</evidence>
<name>A0A1Y6B3S7_9BACT</name>
<dbReference type="RefSeq" id="WP_132314547.1">
    <property type="nucleotide sequence ID" value="NZ_FWZT01000001.1"/>
</dbReference>
<protein>
    <submittedName>
        <fullName evidence="1">Uncharacterized protein</fullName>
    </submittedName>
</protein>
<accession>A0A1Y6B3S7</accession>
<gene>
    <name evidence="1" type="ORF">SAMN06296036_101335</name>
</gene>
<dbReference type="AlphaFoldDB" id="A0A1Y6B3S7"/>
<reference evidence="2" key="1">
    <citation type="submission" date="2017-04" db="EMBL/GenBank/DDBJ databases">
        <authorList>
            <person name="Varghese N."/>
            <person name="Submissions S."/>
        </authorList>
    </citation>
    <scope>NUCLEOTIDE SEQUENCE [LARGE SCALE GENOMIC DNA]</scope>
    <source>
        <strain evidence="2">RKEM611</strain>
    </source>
</reference>